<feature type="non-terminal residue" evidence="1">
    <location>
        <position position="1"/>
    </location>
</feature>
<reference evidence="1" key="1">
    <citation type="submission" date="2020-05" db="EMBL/GenBank/DDBJ databases">
        <authorList>
            <person name="Chiriac C."/>
            <person name="Salcher M."/>
            <person name="Ghai R."/>
            <person name="Kavagutti S V."/>
        </authorList>
    </citation>
    <scope>NUCLEOTIDE SEQUENCE</scope>
</reference>
<name>A0A6J5Q4D6_9CAUD</name>
<evidence type="ECO:0000313" key="1">
    <source>
        <dbReference type="EMBL" id="CAB4176215.1"/>
    </source>
</evidence>
<gene>
    <name evidence="1" type="ORF">UFOVP980_22</name>
</gene>
<proteinExistence type="predicted"/>
<sequence>LGEKIGIKSIDTGGYTSGSSEHAYYMAGLQSIAPPGGKLGSGSDTAAYAAGRRKAGTQSAYNAPTVAVNANSSRTLPGFNANDYSSFGGATSSGGGGGSGKTAKSSFINEDPIAGMAKAQKIWDKLVATIMRAKANADALTAQRVDIISTRMSQFNQFGPLSGFNAESIAADKDRVKAAAEKLKAASEDASRIVGSAFATVAAKSMKAFTAQTAAGLEQMAASFNTQVTGIRSRLAVQLASVNAALAATMSALDKQEGALTPAEQALAAAEATRSQALAARTLAGAETQLAAARLAGDQADIVAAELALADVRENQAIDALQVMARDEREAARERFKLARQTAQDLAAEQQQSYQTAAQAEEVAAQNSYNAAAMNYQAERDLQEEHLSLELEALKTSLEQQPKAWSTIHDKVMSLFSDSFGPDYKTAGTNMGSAFVTGLLESFGKVGAAAIAATPSLTTAQTAVVSPAATITAAKPAAQTVINVNGVLTEANAGQAIVNALRRFNQVTGPINIKVA</sequence>
<protein>
    <submittedName>
        <fullName evidence="1">Uncharacterized protein</fullName>
    </submittedName>
</protein>
<organism evidence="1">
    <name type="scientific">uncultured Caudovirales phage</name>
    <dbReference type="NCBI Taxonomy" id="2100421"/>
    <lineage>
        <taxon>Viruses</taxon>
        <taxon>Duplodnaviria</taxon>
        <taxon>Heunggongvirae</taxon>
        <taxon>Uroviricota</taxon>
        <taxon>Caudoviricetes</taxon>
        <taxon>Peduoviridae</taxon>
        <taxon>Maltschvirus</taxon>
        <taxon>Maltschvirus maltsch</taxon>
    </lineage>
</organism>
<accession>A0A6J5Q4D6</accession>
<dbReference type="EMBL" id="LR796933">
    <property type="protein sequence ID" value="CAB4176215.1"/>
    <property type="molecule type" value="Genomic_DNA"/>
</dbReference>